<dbReference type="InterPro" id="IPR024463">
    <property type="entry name" value="Transposase_TnpC_homeodom"/>
</dbReference>
<name>F8KYG0_PARAV</name>
<evidence type="ECO:0000313" key="4">
    <source>
        <dbReference type="Proteomes" id="UP000000495"/>
    </source>
</evidence>
<evidence type="ECO:0000256" key="1">
    <source>
        <dbReference type="SAM" id="MobiDB-lite"/>
    </source>
</evidence>
<organism evidence="3 4">
    <name type="scientific">Parachlamydia acanthamoebae (strain UV7)</name>
    <dbReference type="NCBI Taxonomy" id="765952"/>
    <lineage>
        <taxon>Bacteria</taxon>
        <taxon>Pseudomonadati</taxon>
        <taxon>Chlamydiota</taxon>
        <taxon>Chlamydiia</taxon>
        <taxon>Parachlamydiales</taxon>
        <taxon>Parachlamydiaceae</taxon>
        <taxon>Parachlamydia</taxon>
    </lineage>
</organism>
<dbReference type="EMBL" id="FR872580">
    <property type="protein sequence ID" value="CCB85903.1"/>
    <property type="molecule type" value="Genomic_DNA"/>
</dbReference>
<evidence type="ECO:0000259" key="2">
    <source>
        <dbReference type="Pfam" id="PF13007"/>
    </source>
</evidence>
<gene>
    <name evidence="3" type="ordered locus">PUV_09530</name>
</gene>
<dbReference type="HOGENOM" id="CLU_1757068_0_0_0"/>
<proteinExistence type="predicted"/>
<dbReference type="AlphaFoldDB" id="F8KYG0"/>
<dbReference type="Proteomes" id="UP000000495">
    <property type="component" value="Chromosome"/>
</dbReference>
<sequence length="148" mass="16830">MTAPELLVNSLLNEIAARDEKIAARDKKIVNLQEQLEWFKRQIFGKRSERVVSDANSEQLMLAGFENLELQELEKKTVVSHSRKKPDRNGQDKISLPNDLPVRTTIIDIPDDQKICQETGQPLVQIGTEVSFKLAHEPGSYYIKEISS</sequence>
<dbReference type="STRING" id="765952.PUV_09530"/>
<dbReference type="OrthoDB" id="9800877at2"/>
<protein>
    <recommendedName>
        <fullName evidence="2">Transposase TnpC homeodomain domain-containing protein</fullName>
    </recommendedName>
</protein>
<feature type="domain" description="Transposase TnpC homeodomain" evidence="2">
    <location>
        <begin position="32"/>
        <end position="103"/>
    </location>
</feature>
<evidence type="ECO:0000313" key="3">
    <source>
        <dbReference type="EMBL" id="CCB85903.1"/>
    </source>
</evidence>
<dbReference type="PANTHER" id="PTHR33678">
    <property type="entry name" value="BLL1576 PROTEIN"/>
    <property type="match status" value="1"/>
</dbReference>
<dbReference type="PANTHER" id="PTHR33678:SF1">
    <property type="entry name" value="BLL1576 PROTEIN"/>
    <property type="match status" value="1"/>
</dbReference>
<reference evidence="3 4" key="2">
    <citation type="journal article" date="2011" name="Mol. Biol. Evol.">
        <title>Unity in variety--the pan-genome of the Chlamydiae.</title>
        <authorList>
            <person name="Collingro A."/>
            <person name="Tischler P."/>
            <person name="Weinmaier T."/>
            <person name="Penz T."/>
            <person name="Heinz E."/>
            <person name="Brunham R.C."/>
            <person name="Read T.D."/>
            <person name="Bavoil P.M."/>
            <person name="Sachse K."/>
            <person name="Kahane S."/>
            <person name="Friedman M.G."/>
            <person name="Rattei T."/>
            <person name="Myers G.S."/>
            <person name="Horn M."/>
        </authorList>
    </citation>
    <scope>NUCLEOTIDE SEQUENCE [LARGE SCALE GENOMIC DNA]</scope>
    <source>
        <strain evidence="4">UV7</strain>
    </source>
</reference>
<feature type="region of interest" description="Disordered" evidence="1">
    <location>
        <begin position="78"/>
        <end position="97"/>
    </location>
</feature>
<dbReference type="Pfam" id="PF13007">
    <property type="entry name" value="LZ_Tnp_IS66"/>
    <property type="match status" value="1"/>
</dbReference>
<reference key="1">
    <citation type="journal article" date="2011" name="Mol. Biol. Evol.">
        <title>Unity in variety -- the pan-genome of the Chlamydiae.</title>
        <authorList>
            <person name="Collingro A."/>
            <person name="Tischler P."/>
            <person name="Weinmaier T."/>
            <person name="Penz T."/>
            <person name="Heinz E."/>
            <person name="Brunham R.C."/>
            <person name="Read T.D."/>
            <person name="Bavoil P.M."/>
            <person name="Sachse K."/>
            <person name="Kahane S."/>
            <person name="Friedman M.G."/>
            <person name="Rattei T."/>
            <person name="Myers G.S.A."/>
            <person name="Horn M."/>
        </authorList>
    </citation>
    <scope>NUCLEOTIDE SEQUENCE</scope>
    <source>
        <strain>UV7</strain>
    </source>
</reference>
<keyword evidence="4" id="KW-1185">Reference proteome</keyword>
<dbReference type="InterPro" id="IPR052344">
    <property type="entry name" value="Transposase-related"/>
</dbReference>
<accession>F8KYG0</accession>
<dbReference type="KEGG" id="puv:PUV_09530"/>
<dbReference type="RefSeq" id="WP_013924675.1">
    <property type="nucleotide sequence ID" value="NC_015702.1"/>
</dbReference>